<keyword evidence="2" id="KW-1185">Reference proteome</keyword>
<dbReference type="OrthoDB" id="272077at2759"/>
<reference evidence="1 2" key="1">
    <citation type="submission" date="2019-02" db="EMBL/GenBank/DDBJ databases">
        <title>Genome sequencing of the rare red list fungi Hericium alpestre (H. flagellum).</title>
        <authorList>
            <person name="Buettner E."/>
            <person name="Kellner H."/>
        </authorList>
    </citation>
    <scope>NUCLEOTIDE SEQUENCE [LARGE SCALE GENOMIC DNA]</scope>
    <source>
        <strain evidence="1 2">DSM 108284</strain>
    </source>
</reference>
<dbReference type="EMBL" id="SFCI01001919">
    <property type="protein sequence ID" value="TFY74716.1"/>
    <property type="molecule type" value="Genomic_DNA"/>
</dbReference>
<gene>
    <name evidence="1" type="ORF">EWM64_g9296</name>
</gene>
<accession>A0A4Y9ZIU9</accession>
<protein>
    <submittedName>
        <fullName evidence="1">Uncharacterized protein</fullName>
    </submittedName>
</protein>
<dbReference type="AlphaFoldDB" id="A0A4Y9ZIU9"/>
<dbReference type="Proteomes" id="UP000298061">
    <property type="component" value="Unassembled WGS sequence"/>
</dbReference>
<evidence type="ECO:0000313" key="2">
    <source>
        <dbReference type="Proteomes" id="UP000298061"/>
    </source>
</evidence>
<sequence>MLHPDHATYLKFMPAQYRLGHAYEFAQMLFLFDMLLNMQHLLVSQQGKIEAKMVYSM</sequence>
<evidence type="ECO:0000313" key="1">
    <source>
        <dbReference type="EMBL" id="TFY74716.1"/>
    </source>
</evidence>
<comment type="caution">
    <text evidence="1">The sequence shown here is derived from an EMBL/GenBank/DDBJ whole genome shotgun (WGS) entry which is preliminary data.</text>
</comment>
<organism evidence="1 2">
    <name type="scientific">Hericium alpestre</name>
    <dbReference type="NCBI Taxonomy" id="135208"/>
    <lineage>
        <taxon>Eukaryota</taxon>
        <taxon>Fungi</taxon>
        <taxon>Dikarya</taxon>
        <taxon>Basidiomycota</taxon>
        <taxon>Agaricomycotina</taxon>
        <taxon>Agaricomycetes</taxon>
        <taxon>Russulales</taxon>
        <taxon>Hericiaceae</taxon>
        <taxon>Hericium</taxon>
    </lineage>
</organism>
<name>A0A4Y9ZIU9_9AGAM</name>
<dbReference type="STRING" id="135208.A0A4Y9ZIU9"/>
<proteinExistence type="predicted"/>